<comment type="caution">
    <text evidence="2">The sequence shown here is derived from an EMBL/GenBank/DDBJ whole genome shotgun (WGS) entry which is preliminary data.</text>
</comment>
<keyword evidence="1" id="KW-0472">Membrane</keyword>
<reference evidence="2" key="2">
    <citation type="submission" date="2020-09" db="EMBL/GenBank/DDBJ databases">
        <authorList>
            <person name="Sun Q."/>
            <person name="Zhou Y."/>
        </authorList>
    </citation>
    <scope>NUCLEOTIDE SEQUENCE</scope>
    <source>
        <strain evidence="2">CGMCC 1.15958</strain>
    </source>
</reference>
<dbReference type="GO" id="GO:0016020">
    <property type="term" value="C:membrane"/>
    <property type="evidence" value="ECO:0007669"/>
    <property type="project" value="TreeGrafter"/>
</dbReference>
<proteinExistence type="predicted"/>
<gene>
    <name evidence="2" type="ORF">GCM10011514_11160</name>
</gene>
<protein>
    <submittedName>
        <fullName evidence="2">Steroid 5-alpha reductase</fullName>
    </submittedName>
</protein>
<feature type="transmembrane region" description="Helical" evidence="1">
    <location>
        <begin position="167"/>
        <end position="187"/>
    </location>
</feature>
<evidence type="ECO:0000313" key="2">
    <source>
        <dbReference type="EMBL" id="GGD48796.1"/>
    </source>
</evidence>
<dbReference type="Proteomes" id="UP000609064">
    <property type="component" value="Unassembled WGS sequence"/>
</dbReference>
<dbReference type="PANTHER" id="PTHR32251:SF17">
    <property type="entry name" value="STEROID 5-ALPHA REDUCTASE C-TERMINAL DOMAIN-CONTAINING PROTEIN"/>
    <property type="match status" value="1"/>
</dbReference>
<keyword evidence="1" id="KW-1133">Transmembrane helix</keyword>
<dbReference type="EMBL" id="BMKK01000002">
    <property type="protein sequence ID" value="GGD48796.1"/>
    <property type="molecule type" value="Genomic_DNA"/>
</dbReference>
<evidence type="ECO:0000256" key="1">
    <source>
        <dbReference type="SAM" id="Phobius"/>
    </source>
</evidence>
<feature type="transmembrane region" description="Helical" evidence="1">
    <location>
        <begin position="6"/>
        <end position="23"/>
    </location>
</feature>
<keyword evidence="1" id="KW-0812">Transmembrane</keyword>
<name>A0A917DLV0_9BACT</name>
<reference evidence="2" key="1">
    <citation type="journal article" date="2014" name="Int. J. Syst. Evol. Microbiol.">
        <title>Complete genome sequence of Corynebacterium casei LMG S-19264T (=DSM 44701T), isolated from a smear-ripened cheese.</title>
        <authorList>
            <consortium name="US DOE Joint Genome Institute (JGI-PGF)"/>
            <person name="Walter F."/>
            <person name="Albersmeier A."/>
            <person name="Kalinowski J."/>
            <person name="Ruckert C."/>
        </authorList>
    </citation>
    <scope>NUCLEOTIDE SEQUENCE</scope>
    <source>
        <strain evidence="2">CGMCC 1.15958</strain>
    </source>
</reference>
<organism evidence="2 3">
    <name type="scientific">Emticicia aquatilis</name>
    <dbReference type="NCBI Taxonomy" id="1537369"/>
    <lineage>
        <taxon>Bacteria</taxon>
        <taxon>Pseudomonadati</taxon>
        <taxon>Bacteroidota</taxon>
        <taxon>Cytophagia</taxon>
        <taxon>Cytophagales</taxon>
        <taxon>Leadbetterellaceae</taxon>
        <taxon>Emticicia</taxon>
    </lineage>
</organism>
<sequence length="230" mass="27057">MVKDASIIDIFWGTGFVIVAWFYRTNLNLTDTRSLIYCILISIWGLRLSIHLAFRNIGKGEDYRYQEWRKQYQLNWWWVSFLRVFLLQGVLLWIISAVYVRAIAKTSSTLNIADYVGILLWLIGFTFEAIGDWQLTQFKKNPANKGKVLQTGFWALTRHPNYFGDALLWWGFYLFAFSNGGFLYIFSPVLMTFLLMKVSGVTLLEQKLQETKPQYADYIKRVPAFFPKFF</sequence>
<evidence type="ECO:0000313" key="3">
    <source>
        <dbReference type="Proteomes" id="UP000609064"/>
    </source>
</evidence>
<feature type="transmembrane region" description="Helical" evidence="1">
    <location>
        <begin position="112"/>
        <end position="131"/>
    </location>
</feature>
<dbReference type="Pfam" id="PF06966">
    <property type="entry name" value="DUF1295"/>
    <property type="match status" value="1"/>
</dbReference>
<accession>A0A917DLV0</accession>
<feature type="transmembrane region" description="Helical" evidence="1">
    <location>
        <begin position="35"/>
        <end position="54"/>
    </location>
</feature>
<dbReference type="Gene3D" id="1.20.120.1630">
    <property type="match status" value="1"/>
</dbReference>
<dbReference type="AlphaFoldDB" id="A0A917DLV0"/>
<dbReference type="PROSITE" id="PS50244">
    <property type="entry name" value="S5A_REDUCTASE"/>
    <property type="match status" value="1"/>
</dbReference>
<dbReference type="InterPro" id="IPR010721">
    <property type="entry name" value="UstE-like"/>
</dbReference>
<feature type="transmembrane region" description="Helical" evidence="1">
    <location>
        <begin position="74"/>
        <end position="100"/>
    </location>
</feature>
<keyword evidence="3" id="KW-1185">Reference proteome</keyword>
<dbReference type="PANTHER" id="PTHR32251">
    <property type="entry name" value="3-OXO-5-ALPHA-STEROID 4-DEHYDROGENASE"/>
    <property type="match status" value="1"/>
</dbReference>